<keyword evidence="3" id="KW-1185">Reference proteome</keyword>
<dbReference type="EMBL" id="CVRB01000001">
    <property type="protein sequence ID" value="CRK80762.1"/>
    <property type="molecule type" value="Genomic_DNA"/>
</dbReference>
<dbReference type="AlphaFoldDB" id="A0A0U1NSP7"/>
<feature type="transmembrane region" description="Helical" evidence="1">
    <location>
        <begin position="6"/>
        <end position="28"/>
    </location>
</feature>
<keyword evidence="1" id="KW-1133">Transmembrane helix</keyword>
<sequence>MPLENGDVALVVYVVFMIISLIISYVFGSTMIKKTGVFGVHTFIASALNFLLGFFAILGWFNFSWHINEFMFFGGLLLGIVMLFISELTLILVLIIKRKKMIQIYNANVKTNS</sequence>
<keyword evidence="1" id="KW-0812">Transmembrane</keyword>
<gene>
    <name evidence="2" type="ORF">BN000_00650</name>
</gene>
<accession>A0A0U1NSP7</accession>
<protein>
    <submittedName>
        <fullName evidence="2">Uncharacterized protein</fullName>
    </submittedName>
</protein>
<dbReference type="RefSeq" id="WP_245640292.1">
    <property type="nucleotide sequence ID" value="NZ_CVRB01000001.1"/>
</dbReference>
<organism evidence="2 3">
    <name type="scientific">Neobacillus massiliamazoniensis</name>
    <dbReference type="NCBI Taxonomy" id="1499688"/>
    <lineage>
        <taxon>Bacteria</taxon>
        <taxon>Bacillati</taxon>
        <taxon>Bacillota</taxon>
        <taxon>Bacilli</taxon>
        <taxon>Bacillales</taxon>
        <taxon>Bacillaceae</taxon>
        <taxon>Neobacillus</taxon>
    </lineage>
</organism>
<feature type="transmembrane region" description="Helical" evidence="1">
    <location>
        <begin position="73"/>
        <end position="96"/>
    </location>
</feature>
<evidence type="ECO:0000313" key="2">
    <source>
        <dbReference type="EMBL" id="CRK80762.1"/>
    </source>
</evidence>
<dbReference type="Proteomes" id="UP000199087">
    <property type="component" value="Unassembled WGS sequence"/>
</dbReference>
<feature type="transmembrane region" description="Helical" evidence="1">
    <location>
        <begin position="40"/>
        <end position="61"/>
    </location>
</feature>
<reference evidence="3" key="1">
    <citation type="submission" date="2015-05" db="EMBL/GenBank/DDBJ databases">
        <authorList>
            <person name="Urmite Genomes"/>
        </authorList>
    </citation>
    <scope>NUCLEOTIDE SEQUENCE [LARGE SCALE GENOMIC DNA]</scope>
    <source>
        <strain evidence="3">LF1</strain>
    </source>
</reference>
<name>A0A0U1NSP7_9BACI</name>
<proteinExistence type="predicted"/>
<evidence type="ECO:0000313" key="3">
    <source>
        <dbReference type="Proteomes" id="UP000199087"/>
    </source>
</evidence>
<keyword evidence="1" id="KW-0472">Membrane</keyword>
<evidence type="ECO:0000256" key="1">
    <source>
        <dbReference type="SAM" id="Phobius"/>
    </source>
</evidence>